<proteinExistence type="predicted"/>
<reference evidence="2 3" key="1">
    <citation type="submission" date="2016-10" db="EMBL/GenBank/DDBJ databases">
        <authorList>
            <person name="de Groot N.N."/>
        </authorList>
    </citation>
    <scope>NUCLEOTIDE SEQUENCE [LARGE SCALE GENOMIC DNA]</scope>
    <source>
        <strain evidence="2 3">DSM 26424</strain>
    </source>
</reference>
<keyword evidence="1" id="KW-1133">Transmembrane helix</keyword>
<keyword evidence="1" id="KW-0812">Transmembrane</keyword>
<dbReference type="RefSeq" id="WP_089844385.1">
    <property type="nucleotide sequence ID" value="NZ_FNEJ01000003.1"/>
</dbReference>
<dbReference type="AlphaFoldDB" id="A0A1G8JNN5"/>
<evidence type="ECO:0000313" key="2">
    <source>
        <dbReference type="EMBL" id="SDI32776.1"/>
    </source>
</evidence>
<sequence length="62" mass="7133">MDPQTRQPAPDYFPANLVMIFVNMLWIFVALWAVFGLEVVILLAVAINHGITVIDHRRKSRQ</sequence>
<evidence type="ECO:0000313" key="3">
    <source>
        <dbReference type="Proteomes" id="UP000199093"/>
    </source>
</evidence>
<gene>
    <name evidence="2" type="ORF">SAMN04487993_1003167</name>
</gene>
<dbReference type="Proteomes" id="UP000199093">
    <property type="component" value="Unassembled WGS sequence"/>
</dbReference>
<feature type="transmembrane region" description="Helical" evidence="1">
    <location>
        <begin position="20"/>
        <end position="51"/>
    </location>
</feature>
<evidence type="ECO:0000256" key="1">
    <source>
        <dbReference type="SAM" id="Phobius"/>
    </source>
</evidence>
<protein>
    <recommendedName>
        <fullName evidence="4">Histidinol phosphate aminotransferase</fullName>
    </recommendedName>
</protein>
<keyword evidence="3" id="KW-1185">Reference proteome</keyword>
<dbReference type="EMBL" id="FNEJ01000003">
    <property type="protein sequence ID" value="SDI32776.1"/>
    <property type="molecule type" value="Genomic_DNA"/>
</dbReference>
<keyword evidence="1" id="KW-0472">Membrane</keyword>
<evidence type="ECO:0008006" key="4">
    <source>
        <dbReference type="Google" id="ProtNLM"/>
    </source>
</evidence>
<dbReference type="OrthoDB" id="7875256at2"/>
<organism evidence="2 3">
    <name type="scientific">Salipiger marinus</name>
    <dbReference type="NCBI Taxonomy" id="555512"/>
    <lineage>
        <taxon>Bacteria</taxon>
        <taxon>Pseudomonadati</taxon>
        <taxon>Pseudomonadota</taxon>
        <taxon>Alphaproteobacteria</taxon>
        <taxon>Rhodobacterales</taxon>
        <taxon>Roseobacteraceae</taxon>
        <taxon>Salipiger</taxon>
    </lineage>
</organism>
<dbReference type="STRING" id="555512.SAMN04487993_1003167"/>
<accession>A0A1G8JNN5</accession>
<name>A0A1G8JNN5_9RHOB</name>